<evidence type="ECO:0000256" key="4">
    <source>
        <dbReference type="ARBA" id="ARBA00023136"/>
    </source>
</evidence>
<feature type="transmembrane region" description="Helical" evidence="5">
    <location>
        <begin position="213"/>
        <end position="236"/>
    </location>
</feature>
<dbReference type="PANTHER" id="PTHR22950:SF349">
    <property type="entry name" value="AMINO ACID TRANSPORTER TRANSMEMBRANE DOMAIN-CONTAINING PROTEIN"/>
    <property type="match status" value="1"/>
</dbReference>
<feature type="domain" description="Amino acid transporter transmembrane" evidence="6">
    <location>
        <begin position="22"/>
        <end position="287"/>
    </location>
</feature>
<dbReference type="GO" id="GO:0005774">
    <property type="term" value="C:vacuolar membrane"/>
    <property type="evidence" value="ECO:0007669"/>
    <property type="project" value="TreeGrafter"/>
</dbReference>
<feature type="transmembrane region" description="Helical" evidence="5">
    <location>
        <begin position="248"/>
        <end position="270"/>
    </location>
</feature>
<evidence type="ECO:0000256" key="3">
    <source>
        <dbReference type="ARBA" id="ARBA00022989"/>
    </source>
</evidence>
<evidence type="ECO:0000313" key="7">
    <source>
        <dbReference type="EMBL" id="CAH0559896.1"/>
    </source>
</evidence>
<dbReference type="InterPro" id="IPR013057">
    <property type="entry name" value="AA_transpt_TM"/>
</dbReference>
<keyword evidence="8" id="KW-1185">Reference proteome</keyword>
<evidence type="ECO:0000256" key="1">
    <source>
        <dbReference type="ARBA" id="ARBA00004141"/>
    </source>
</evidence>
<proteinExistence type="predicted"/>
<accession>A0A9P0B9Z3</accession>
<dbReference type="EMBL" id="OV121138">
    <property type="protein sequence ID" value="CAH0559896.1"/>
    <property type="molecule type" value="Genomic_DNA"/>
</dbReference>
<reference evidence="7" key="1">
    <citation type="submission" date="2021-12" db="EMBL/GenBank/DDBJ databases">
        <authorList>
            <person name="King R."/>
        </authorList>
    </citation>
    <scope>NUCLEOTIDE SEQUENCE</scope>
</reference>
<feature type="transmembrane region" description="Helical" evidence="5">
    <location>
        <begin position="144"/>
        <end position="164"/>
    </location>
</feature>
<keyword evidence="4 5" id="KW-0472">Membrane</keyword>
<dbReference type="AlphaFoldDB" id="A0A9P0B9Z3"/>
<feature type="transmembrane region" description="Helical" evidence="5">
    <location>
        <begin position="176"/>
        <end position="193"/>
    </location>
</feature>
<dbReference type="Proteomes" id="UP001154078">
    <property type="component" value="Chromosome 7"/>
</dbReference>
<organism evidence="7 8">
    <name type="scientific">Brassicogethes aeneus</name>
    <name type="common">Rape pollen beetle</name>
    <name type="synonym">Meligethes aeneus</name>
    <dbReference type="NCBI Taxonomy" id="1431903"/>
    <lineage>
        <taxon>Eukaryota</taxon>
        <taxon>Metazoa</taxon>
        <taxon>Ecdysozoa</taxon>
        <taxon>Arthropoda</taxon>
        <taxon>Hexapoda</taxon>
        <taxon>Insecta</taxon>
        <taxon>Pterygota</taxon>
        <taxon>Neoptera</taxon>
        <taxon>Endopterygota</taxon>
        <taxon>Coleoptera</taxon>
        <taxon>Polyphaga</taxon>
        <taxon>Cucujiformia</taxon>
        <taxon>Nitidulidae</taxon>
        <taxon>Meligethinae</taxon>
        <taxon>Brassicogethes</taxon>
    </lineage>
</organism>
<dbReference type="GO" id="GO:0015179">
    <property type="term" value="F:L-amino acid transmembrane transporter activity"/>
    <property type="evidence" value="ECO:0007669"/>
    <property type="project" value="TreeGrafter"/>
</dbReference>
<evidence type="ECO:0000256" key="5">
    <source>
        <dbReference type="SAM" id="Phobius"/>
    </source>
</evidence>
<protein>
    <recommendedName>
        <fullName evidence="6">Amino acid transporter transmembrane domain-containing protein</fullName>
    </recommendedName>
</protein>
<dbReference type="Pfam" id="PF01490">
    <property type="entry name" value="Aa_trans"/>
    <property type="match status" value="1"/>
</dbReference>
<feature type="transmembrane region" description="Helical" evidence="5">
    <location>
        <begin position="112"/>
        <end position="132"/>
    </location>
</feature>
<feature type="transmembrane region" description="Helical" evidence="5">
    <location>
        <begin position="47"/>
        <end position="74"/>
    </location>
</feature>
<keyword evidence="3 5" id="KW-1133">Transmembrane helix</keyword>
<evidence type="ECO:0000259" key="6">
    <source>
        <dbReference type="Pfam" id="PF01490"/>
    </source>
</evidence>
<name>A0A9P0B9Z3_BRAAE</name>
<evidence type="ECO:0000313" key="8">
    <source>
        <dbReference type="Proteomes" id="UP001154078"/>
    </source>
</evidence>
<evidence type="ECO:0000256" key="2">
    <source>
        <dbReference type="ARBA" id="ARBA00022692"/>
    </source>
</evidence>
<dbReference type="OrthoDB" id="1684102at2759"/>
<comment type="subcellular location">
    <subcellularLocation>
        <location evidence="1">Membrane</location>
        <topology evidence="1">Multi-pass membrane protein</topology>
    </subcellularLocation>
</comment>
<gene>
    <name evidence="7" type="ORF">MELIAE_LOCUS9770</name>
</gene>
<sequence>MITILGKTEISNIQPPFRNFGAFTHLIKGCLGAGILAMPKAFSHSGWVFGTVATLVTGICTTYCINMLIWSLVAEMKRNRLPLMTYSEACESAFNSGPKYAKKTSRCAKHSADVFLCIQLLGICAVYVLFAASNVQEILEYYGYHINFRYCIVAIWPVLILMSLIKTLKFLAPMSLVANILIILGMLIIYYNFFETMHSLDERPMIQKDWIRIPLFFGIVVFSLEGIGVVVSIENAMQNSRALIHGPCVLNVAMAIVTIMYLFTGFFGFLRYGNESDDNVSKNLPFNM</sequence>
<keyword evidence="2 5" id="KW-0812">Transmembrane</keyword>
<dbReference type="PANTHER" id="PTHR22950">
    <property type="entry name" value="AMINO ACID TRANSPORTER"/>
    <property type="match status" value="1"/>
</dbReference>